<feature type="region of interest" description="Disordered" evidence="1">
    <location>
        <begin position="1"/>
        <end position="20"/>
    </location>
</feature>
<sequence>MTSTSPATTSTHSAGKTACQPSGLSKFAVSTSTRALSGCGSSPRVQGSGISSGFGVQSGRGEFLPEGEQDGERAPDLRRLGGSAVRNLPADGLIHSRSQTLVVIWYDGTKVISFLKNTTYRSNTGISAGRPRTPPSGTGRPSVVVAGRKAIASTGSMLILARTKCASVSDTRSTRRRRRPSCLACCCCSVVDAAVSDPAASSCRTDWLATAAL</sequence>
<protein>
    <submittedName>
        <fullName evidence="2">Uncharacterized protein</fullName>
    </submittedName>
</protein>
<feature type="compositionally biased region" description="Basic and acidic residues" evidence="1">
    <location>
        <begin position="70"/>
        <end position="79"/>
    </location>
</feature>
<proteinExistence type="predicted"/>
<dbReference type="KEGG" id="ovi:T265_08338"/>
<feature type="compositionally biased region" description="Polar residues" evidence="1">
    <location>
        <begin position="38"/>
        <end position="49"/>
    </location>
</feature>
<dbReference type="AlphaFoldDB" id="A0A074ZKJ1"/>
<dbReference type="Proteomes" id="UP000054324">
    <property type="component" value="Unassembled WGS sequence"/>
</dbReference>
<evidence type="ECO:0000313" key="3">
    <source>
        <dbReference type="Proteomes" id="UP000054324"/>
    </source>
</evidence>
<keyword evidence="3" id="KW-1185">Reference proteome</keyword>
<reference evidence="2 3" key="1">
    <citation type="submission" date="2013-11" db="EMBL/GenBank/DDBJ databases">
        <title>Opisthorchis viverrini - life in the bile duct.</title>
        <authorList>
            <person name="Young N.D."/>
            <person name="Nagarajan N."/>
            <person name="Lin S.J."/>
            <person name="Korhonen P.K."/>
            <person name="Jex A.R."/>
            <person name="Hall R.S."/>
            <person name="Safavi-Hemami H."/>
            <person name="Kaewkong W."/>
            <person name="Bertrand D."/>
            <person name="Gao S."/>
            <person name="Seet Q."/>
            <person name="Wongkham S."/>
            <person name="Teh B.T."/>
            <person name="Wongkham C."/>
            <person name="Intapan P.M."/>
            <person name="Maleewong W."/>
            <person name="Yang X."/>
            <person name="Hu M."/>
            <person name="Wang Z."/>
            <person name="Hofmann A."/>
            <person name="Sternberg P.W."/>
            <person name="Tan P."/>
            <person name="Wang J."/>
            <person name="Gasser R.B."/>
        </authorList>
    </citation>
    <scope>NUCLEOTIDE SEQUENCE [LARGE SCALE GENOMIC DNA]</scope>
</reference>
<evidence type="ECO:0000256" key="1">
    <source>
        <dbReference type="SAM" id="MobiDB-lite"/>
    </source>
</evidence>
<name>A0A074ZKJ1_OPIVI</name>
<gene>
    <name evidence="2" type="ORF">T265_08338</name>
</gene>
<dbReference type="GeneID" id="20322517"/>
<feature type="region of interest" description="Disordered" evidence="1">
    <location>
        <begin position="38"/>
        <end position="80"/>
    </location>
</feature>
<organism evidence="2 3">
    <name type="scientific">Opisthorchis viverrini</name>
    <name type="common">Southeast Asian liver fluke</name>
    <dbReference type="NCBI Taxonomy" id="6198"/>
    <lineage>
        <taxon>Eukaryota</taxon>
        <taxon>Metazoa</taxon>
        <taxon>Spiralia</taxon>
        <taxon>Lophotrochozoa</taxon>
        <taxon>Platyhelminthes</taxon>
        <taxon>Trematoda</taxon>
        <taxon>Digenea</taxon>
        <taxon>Opisthorchiida</taxon>
        <taxon>Opisthorchiata</taxon>
        <taxon>Opisthorchiidae</taxon>
        <taxon>Opisthorchis</taxon>
    </lineage>
</organism>
<dbReference type="RefSeq" id="XP_009172370.1">
    <property type="nucleotide sequence ID" value="XM_009174106.1"/>
</dbReference>
<feature type="compositionally biased region" description="Low complexity" evidence="1">
    <location>
        <begin position="1"/>
        <end position="14"/>
    </location>
</feature>
<dbReference type="EMBL" id="KL596831">
    <property type="protein sequence ID" value="KER23875.1"/>
    <property type="molecule type" value="Genomic_DNA"/>
</dbReference>
<dbReference type="CTD" id="20322517"/>
<accession>A0A074ZKJ1</accession>
<evidence type="ECO:0000313" key="2">
    <source>
        <dbReference type="EMBL" id="KER23875.1"/>
    </source>
</evidence>